<dbReference type="Proteomes" id="UP000823749">
    <property type="component" value="Chromosome 3"/>
</dbReference>
<evidence type="ECO:0000313" key="3">
    <source>
        <dbReference type="Proteomes" id="UP000823749"/>
    </source>
</evidence>
<comment type="caution">
    <text evidence="2">The sequence shown here is derived from an EMBL/GenBank/DDBJ whole genome shotgun (WGS) entry which is preliminary data.</text>
</comment>
<sequence length="227" mass="25384">MNSEGMIGQPSATVLATKMYEERMVPMQWIQRILQVLWMPIGWPFLSKQRIIKGESVSPRQLWERVCGFVANAGMTSNDHCNYSDHTLVHLQDIKQEVNMGASQKSMPMDPSSVYRQAILQSKSGLGGAGYILIQQIMYEQFDAESVDVDDARLEYFAKKVFSKIKDFVQSCLCGAVARNIPCKLVISRLFGGFSGEVLEIHEEDRPHEVEGDDRGGGLTAPPQPSL</sequence>
<gene>
    <name evidence="2" type="ORF">RHGRI_007200</name>
</gene>
<keyword evidence="3" id="KW-1185">Reference proteome</keyword>
<evidence type="ECO:0000313" key="2">
    <source>
        <dbReference type="EMBL" id="KAG5556868.1"/>
    </source>
</evidence>
<accession>A0AAV6KW52</accession>
<organism evidence="2 3">
    <name type="scientific">Rhododendron griersonianum</name>
    <dbReference type="NCBI Taxonomy" id="479676"/>
    <lineage>
        <taxon>Eukaryota</taxon>
        <taxon>Viridiplantae</taxon>
        <taxon>Streptophyta</taxon>
        <taxon>Embryophyta</taxon>
        <taxon>Tracheophyta</taxon>
        <taxon>Spermatophyta</taxon>
        <taxon>Magnoliopsida</taxon>
        <taxon>eudicotyledons</taxon>
        <taxon>Gunneridae</taxon>
        <taxon>Pentapetalae</taxon>
        <taxon>asterids</taxon>
        <taxon>Ericales</taxon>
        <taxon>Ericaceae</taxon>
        <taxon>Ericoideae</taxon>
        <taxon>Rhodoreae</taxon>
        <taxon>Rhododendron</taxon>
    </lineage>
</organism>
<name>A0AAV6KW52_9ERIC</name>
<feature type="region of interest" description="Disordered" evidence="1">
    <location>
        <begin position="205"/>
        <end position="227"/>
    </location>
</feature>
<protein>
    <submittedName>
        <fullName evidence="2">Uncharacterized protein</fullName>
    </submittedName>
</protein>
<dbReference type="EMBL" id="JACTNZ010000003">
    <property type="protein sequence ID" value="KAG5556868.1"/>
    <property type="molecule type" value="Genomic_DNA"/>
</dbReference>
<proteinExistence type="predicted"/>
<dbReference type="AlphaFoldDB" id="A0AAV6KW52"/>
<evidence type="ECO:0000256" key="1">
    <source>
        <dbReference type="SAM" id="MobiDB-lite"/>
    </source>
</evidence>
<feature type="compositionally biased region" description="Basic and acidic residues" evidence="1">
    <location>
        <begin position="205"/>
        <end position="216"/>
    </location>
</feature>
<reference evidence="2" key="1">
    <citation type="submission" date="2020-08" db="EMBL/GenBank/DDBJ databases">
        <title>Plant Genome Project.</title>
        <authorList>
            <person name="Zhang R.-G."/>
        </authorList>
    </citation>
    <scope>NUCLEOTIDE SEQUENCE</scope>
    <source>
        <strain evidence="2">WSP0</strain>
        <tissue evidence="2">Leaf</tissue>
    </source>
</reference>